<dbReference type="OrthoDB" id="5859852at2759"/>
<feature type="region of interest" description="Disordered" evidence="1">
    <location>
        <begin position="392"/>
        <end position="463"/>
    </location>
</feature>
<reference evidence="4 5" key="2">
    <citation type="journal article" date="2019" name="G3 (Bethesda)">
        <title>Hybrid Assembly of the Genome of the Entomopathogenic Nematode Steinernema carpocapsae Identifies the X-Chromosome.</title>
        <authorList>
            <person name="Serra L."/>
            <person name="Macchietto M."/>
            <person name="Macias-Munoz A."/>
            <person name="McGill C.J."/>
            <person name="Rodriguez I.M."/>
            <person name="Rodriguez B."/>
            <person name="Murad R."/>
            <person name="Mortazavi A."/>
        </authorList>
    </citation>
    <scope>NUCLEOTIDE SEQUENCE [LARGE SCALE GENOMIC DNA]</scope>
    <source>
        <strain evidence="4 5">ALL</strain>
    </source>
</reference>
<feature type="chain" id="PRO_5020327433" evidence="3">
    <location>
        <begin position="23"/>
        <end position="463"/>
    </location>
</feature>
<name>A0A4U8UUC8_STECR</name>
<comment type="caution">
    <text evidence="4">The sequence shown here is derived from an EMBL/GenBank/DDBJ whole genome shotgun (WGS) entry which is preliminary data.</text>
</comment>
<keyword evidence="2" id="KW-0472">Membrane</keyword>
<evidence type="ECO:0000313" key="4">
    <source>
        <dbReference type="EMBL" id="TMS36295.1"/>
    </source>
</evidence>
<evidence type="ECO:0000256" key="1">
    <source>
        <dbReference type="SAM" id="MobiDB-lite"/>
    </source>
</evidence>
<feature type="region of interest" description="Disordered" evidence="1">
    <location>
        <begin position="35"/>
        <end position="89"/>
    </location>
</feature>
<feature type="compositionally biased region" description="Polar residues" evidence="1">
    <location>
        <begin position="72"/>
        <end position="89"/>
    </location>
</feature>
<feature type="signal peptide" evidence="3">
    <location>
        <begin position="1"/>
        <end position="22"/>
    </location>
</feature>
<keyword evidence="5" id="KW-1185">Reference proteome</keyword>
<dbReference type="AlphaFoldDB" id="A0A4U8UUC8"/>
<keyword evidence="2" id="KW-1133">Transmembrane helix</keyword>
<proteinExistence type="predicted"/>
<keyword evidence="2" id="KW-0812">Transmembrane</keyword>
<accession>A0A4U8UUC8</accession>
<evidence type="ECO:0000313" key="5">
    <source>
        <dbReference type="Proteomes" id="UP000298663"/>
    </source>
</evidence>
<protein>
    <submittedName>
        <fullName evidence="4">Uncharacterized protein</fullName>
    </submittedName>
</protein>
<feature type="compositionally biased region" description="Low complexity" evidence="1">
    <location>
        <begin position="35"/>
        <end position="70"/>
    </location>
</feature>
<dbReference type="EMBL" id="AZBU02000001">
    <property type="protein sequence ID" value="TMS36295.1"/>
    <property type="molecule type" value="Genomic_DNA"/>
</dbReference>
<dbReference type="Proteomes" id="UP000298663">
    <property type="component" value="Chromosome X"/>
</dbReference>
<gene>
    <name evidence="4" type="ORF">L596_003492</name>
</gene>
<feature type="transmembrane region" description="Helical" evidence="2">
    <location>
        <begin position="359"/>
        <end position="384"/>
    </location>
</feature>
<evidence type="ECO:0000256" key="2">
    <source>
        <dbReference type="SAM" id="Phobius"/>
    </source>
</evidence>
<dbReference type="EMBL" id="CM016762">
    <property type="protein sequence ID" value="TMS36295.1"/>
    <property type="molecule type" value="Genomic_DNA"/>
</dbReference>
<evidence type="ECO:0000256" key="3">
    <source>
        <dbReference type="SAM" id="SignalP"/>
    </source>
</evidence>
<sequence length="463" mass="51433">MVLARLFRICFLPLLFASLCLSQYGYQQPGYSQHQNPYQQGQFNQQQQQQHYGQQQYGQSPQQQQQSFNPKNMGQGSQQMSPASTQQRQSMVLSQPESGIVYSAVRPTIVNASTKNTVVNIQLFAYANPSLLLPNDITCKCPTTEKCAMLDQNQNLCKFALSVILTGKGQSFSYISTEFFQMPDDGTLTFGNGGANASYILQMDSRPQTMDVIVRYFGMGMFMNTSMAYFKRMVPVDAFIYNISAIAATKGGQSPPRMRTKVQALENPKDILDFSYSVQCIGTGQGPDCDLSCREPGNSTTVVICTDPQKVVYACTYATYINDCQKCLNGANDQFTGCRTTLIAAPSCDRGVSAAFRTWTIVLGCLLGIAVVFIIALIIFYVIVRNKSEQTPRNQYQQQRYDPPSQPLLHASKDDEWNRPRPNPAALGVVSHISDPEVTRSSDQSESVRHVNGMPSPRREVAV</sequence>
<reference evidence="4 5" key="1">
    <citation type="journal article" date="2015" name="Genome Biol.">
        <title>Comparative genomics of Steinernema reveals deeply conserved gene regulatory networks.</title>
        <authorList>
            <person name="Dillman A.R."/>
            <person name="Macchietto M."/>
            <person name="Porter C.F."/>
            <person name="Rogers A."/>
            <person name="Williams B."/>
            <person name="Antoshechkin I."/>
            <person name="Lee M.M."/>
            <person name="Goodwin Z."/>
            <person name="Lu X."/>
            <person name="Lewis E.E."/>
            <person name="Goodrich-Blair H."/>
            <person name="Stock S.P."/>
            <person name="Adams B.J."/>
            <person name="Sternberg P.W."/>
            <person name="Mortazavi A."/>
        </authorList>
    </citation>
    <scope>NUCLEOTIDE SEQUENCE [LARGE SCALE GENOMIC DNA]</scope>
    <source>
        <strain evidence="4 5">ALL</strain>
    </source>
</reference>
<keyword evidence="3" id="KW-0732">Signal</keyword>
<organism evidence="4 5">
    <name type="scientific">Steinernema carpocapsae</name>
    <name type="common">Entomopathogenic nematode</name>
    <dbReference type="NCBI Taxonomy" id="34508"/>
    <lineage>
        <taxon>Eukaryota</taxon>
        <taxon>Metazoa</taxon>
        <taxon>Ecdysozoa</taxon>
        <taxon>Nematoda</taxon>
        <taxon>Chromadorea</taxon>
        <taxon>Rhabditida</taxon>
        <taxon>Tylenchina</taxon>
        <taxon>Panagrolaimomorpha</taxon>
        <taxon>Strongyloidoidea</taxon>
        <taxon>Steinernematidae</taxon>
        <taxon>Steinernema</taxon>
    </lineage>
</organism>